<dbReference type="OrthoDB" id="3056461at2759"/>
<organism evidence="1 2">
    <name type="scientific">Puccinia sorghi</name>
    <dbReference type="NCBI Taxonomy" id="27349"/>
    <lineage>
        <taxon>Eukaryota</taxon>
        <taxon>Fungi</taxon>
        <taxon>Dikarya</taxon>
        <taxon>Basidiomycota</taxon>
        <taxon>Pucciniomycotina</taxon>
        <taxon>Pucciniomycetes</taxon>
        <taxon>Pucciniales</taxon>
        <taxon>Pucciniaceae</taxon>
        <taxon>Puccinia</taxon>
    </lineage>
</organism>
<evidence type="ECO:0000313" key="2">
    <source>
        <dbReference type="Proteomes" id="UP000037035"/>
    </source>
</evidence>
<evidence type="ECO:0000313" key="1">
    <source>
        <dbReference type="EMBL" id="KNZ54688.1"/>
    </source>
</evidence>
<feature type="non-terminal residue" evidence="1">
    <location>
        <position position="1"/>
    </location>
</feature>
<dbReference type="VEuPathDB" id="FungiDB:VP01_2882g1"/>
<accession>A0A0L6V1N3</accession>
<dbReference type="EMBL" id="LAVV01007815">
    <property type="protein sequence ID" value="KNZ54688.1"/>
    <property type="molecule type" value="Genomic_DNA"/>
</dbReference>
<gene>
    <name evidence="1" type="ORF">VP01_2882g1</name>
</gene>
<reference evidence="1 2" key="1">
    <citation type="submission" date="2015-08" db="EMBL/GenBank/DDBJ databases">
        <title>Next Generation Sequencing and Analysis of the Genome of Puccinia sorghi L Schw, the Causal Agent of Maize Common Rust.</title>
        <authorList>
            <person name="Rochi L."/>
            <person name="Burguener G."/>
            <person name="Darino M."/>
            <person name="Turjanski A."/>
            <person name="Kreff E."/>
            <person name="Dieguez M.J."/>
            <person name="Sacco F."/>
        </authorList>
    </citation>
    <scope>NUCLEOTIDE SEQUENCE [LARGE SCALE GENOMIC DNA]</scope>
    <source>
        <strain evidence="1 2">RO10H11247</strain>
    </source>
</reference>
<proteinExistence type="predicted"/>
<dbReference type="Proteomes" id="UP000037035">
    <property type="component" value="Unassembled WGS sequence"/>
</dbReference>
<protein>
    <submittedName>
        <fullName evidence="1">Uncharacterized protein</fullName>
    </submittedName>
</protein>
<dbReference type="AlphaFoldDB" id="A0A0L6V1N3"/>
<sequence>TSCPQIVRQAVVGGAYTYMNINSKYTKDLELLIPAYNHYVHFLQKNQYKREKKEIGKFRADEECKVIGRARDPFPLAQRLPKRYQRIISDVNAHSNDEYNPAKGVYHINTLKFRSENATKFFRRLDAAILQSDDGQRDFCWISMTPTGSTTFCRSRGLMWPIPAKALLPDASQSLLGKQVPSEKLTDKQFNLKFLDQLSAPYDLTHEIESYDDNKETDDEYDGSYVGEEIDLENTSGSGDEDTFDDVDQEDVDFVEEVMDGDDDDYDGYNDREEEAKEKRYNDMVLDEDPIW</sequence>
<keyword evidence="2" id="KW-1185">Reference proteome</keyword>
<comment type="caution">
    <text evidence="1">The sequence shown here is derived from an EMBL/GenBank/DDBJ whole genome shotgun (WGS) entry which is preliminary data.</text>
</comment>
<name>A0A0L6V1N3_9BASI</name>